<dbReference type="Pfam" id="PF12385">
    <property type="entry name" value="Peptidase_C70"/>
    <property type="match status" value="1"/>
</dbReference>
<evidence type="ECO:0000313" key="2">
    <source>
        <dbReference type="Proteomes" id="UP000198386"/>
    </source>
</evidence>
<dbReference type="Proteomes" id="UP000198386">
    <property type="component" value="Unassembled WGS sequence"/>
</dbReference>
<sequence>MPAPELVSASSTPYRALLWELDVAGRLIRSKQLDFTMQAQTESNWCWAATSRSVSHFYWFLSPWTQCRVANAELARVDCCGSPAPTPCNVPWYLDRALTRTRNFVRITGPVAFSVIRAEIDAGRPVGARIGWSGGGGHFMCIYGYSTVLGQEYLDIDDPIYGKSHLTVADFSTNYQGSGTWTHTYFTKRYSQVPIRRIPVQDPVMRRIWEARSLLRLKTDVTPEQARQSATDTSPSLGLAQPVFVVGLDALAGEQDATGTAVGLRVYETVTGVPQAFYDVDEGEDGRIRQMSASAQHLEPFARALDTAVQVSEEQEREAELRLYRVPALNFEALWLHYEEPGHDQLVPITGLGPIPAGVAAPFGEAVGALREAARPLIQMDDTMGA</sequence>
<dbReference type="EMBL" id="FZOH01000001">
    <property type="protein sequence ID" value="SNR82737.1"/>
    <property type="molecule type" value="Genomic_DNA"/>
</dbReference>
<organism evidence="1 2">
    <name type="scientific">Geodermatophilus saharensis</name>
    <dbReference type="NCBI Taxonomy" id="1137994"/>
    <lineage>
        <taxon>Bacteria</taxon>
        <taxon>Bacillati</taxon>
        <taxon>Actinomycetota</taxon>
        <taxon>Actinomycetes</taxon>
        <taxon>Geodermatophilales</taxon>
        <taxon>Geodermatophilaceae</taxon>
        <taxon>Geodermatophilus</taxon>
    </lineage>
</organism>
<name>A0A238ZHC2_9ACTN</name>
<accession>A0A238ZHC2</accession>
<evidence type="ECO:0000313" key="1">
    <source>
        <dbReference type="EMBL" id="SNR82737.1"/>
    </source>
</evidence>
<evidence type="ECO:0008006" key="3">
    <source>
        <dbReference type="Google" id="ProtNLM"/>
    </source>
</evidence>
<proteinExistence type="predicted"/>
<dbReference type="OrthoDB" id="5148996at2"/>
<protein>
    <recommendedName>
        <fullName evidence="3">Papain-like cysteine protease AvrRpt2</fullName>
    </recommendedName>
</protein>
<keyword evidence="2" id="KW-1185">Reference proteome</keyword>
<gene>
    <name evidence="1" type="ORF">SAMN04488107_0088</name>
</gene>
<reference evidence="2" key="1">
    <citation type="submission" date="2017-06" db="EMBL/GenBank/DDBJ databases">
        <authorList>
            <person name="Varghese N."/>
            <person name="Submissions S."/>
        </authorList>
    </citation>
    <scope>NUCLEOTIDE SEQUENCE [LARGE SCALE GENOMIC DNA]</scope>
    <source>
        <strain evidence="2">DSM 45423</strain>
    </source>
</reference>
<dbReference type="AlphaFoldDB" id="A0A238ZHC2"/>
<dbReference type="RefSeq" id="WP_089401966.1">
    <property type="nucleotide sequence ID" value="NZ_FZOH01000001.1"/>
</dbReference>
<dbReference type="InterPro" id="IPR022118">
    <property type="entry name" value="Peptidase_C70_AvrRpt2"/>
</dbReference>